<protein>
    <recommendedName>
        <fullName evidence="2">GH16 domain-containing protein</fullName>
    </recommendedName>
</protein>
<comment type="similarity">
    <text evidence="1">Belongs to the glycosyl hydrolase 16 family.</text>
</comment>
<dbReference type="InterPro" id="IPR000757">
    <property type="entry name" value="Beta-glucanase-like"/>
</dbReference>
<comment type="caution">
    <text evidence="3">The sequence shown here is derived from an EMBL/GenBank/DDBJ whole genome shotgun (WGS) entry which is preliminary data.</text>
</comment>
<proteinExistence type="inferred from homology"/>
<organism evidence="3 4">
    <name type="scientific">Ideonella azotifigens</name>
    <dbReference type="NCBI Taxonomy" id="513160"/>
    <lineage>
        <taxon>Bacteria</taxon>
        <taxon>Pseudomonadati</taxon>
        <taxon>Pseudomonadota</taxon>
        <taxon>Betaproteobacteria</taxon>
        <taxon>Burkholderiales</taxon>
        <taxon>Sphaerotilaceae</taxon>
        <taxon>Ideonella</taxon>
    </lineage>
</organism>
<sequence>MDGPVSQWKDRVVGMLASQGDTTRQPVHTSDGVLFQSGARRLLIPAQAQAFLAHRAVLMIFKVDFTGSTSADGSFAAFNGYDGSTTSRQPAMLYKNDGATRTLSAQWRDPRGYYSQPLTISNDTAQWHCAITRRVGGTAYSSIDGSPEFATGAGAICLPRSTSATGLIGDYRDNGPKWTLDCLIVLQDELSLADAQRLAGWAMWRKGAQAQLPSTHPYRNSAPLISVTDSQAVYAETTPDQWTTLKAYWDSTDITLQLEQSFRKPLNLVNYQLVFQDTFDTFSVTDEVTGAGPWYSPVHPDATGAAKTAKLTTSPPPFVQQSGEMIVRMQQGASGWQSGVFTSVNLNGQGRSWQYGYFEMRARAKSGNGYGSWPAFWLKTTNEFFRLTETRVEIDAYEGYASDAKGHHQSFHNWPAARLLAGRLTTHRYLSNYVGLTASQWGTDVNLFDNAYHTYGVLVTPDWIIYYFDRLELARFPTPVEAKKPLFLLVDLAMSSSEVAKASGTSELGVDYIQVYQKK</sequence>
<evidence type="ECO:0000256" key="1">
    <source>
        <dbReference type="ARBA" id="ARBA00006865"/>
    </source>
</evidence>
<reference evidence="3 4" key="1">
    <citation type="journal article" date="2019" name="Int. J. Syst. Evol. Microbiol.">
        <title>The Global Catalogue of Microorganisms (GCM) 10K type strain sequencing project: providing services to taxonomists for standard genome sequencing and annotation.</title>
        <authorList>
            <consortium name="The Broad Institute Genomics Platform"/>
            <consortium name="The Broad Institute Genome Sequencing Center for Infectious Disease"/>
            <person name="Wu L."/>
            <person name="Ma J."/>
        </authorList>
    </citation>
    <scope>NUCLEOTIDE SEQUENCE [LARGE SCALE GENOMIC DNA]</scope>
    <source>
        <strain evidence="3 4">JCM 15503</strain>
    </source>
</reference>
<gene>
    <name evidence="3" type="ORF">GCM10009107_02330</name>
</gene>
<dbReference type="InterPro" id="IPR050546">
    <property type="entry name" value="Glycosyl_Hydrlase_16"/>
</dbReference>
<dbReference type="PANTHER" id="PTHR10963">
    <property type="entry name" value="GLYCOSYL HYDROLASE-RELATED"/>
    <property type="match status" value="1"/>
</dbReference>
<dbReference type="InterPro" id="IPR013320">
    <property type="entry name" value="ConA-like_dom_sf"/>
</dbReference>
<feature type="domain" description="GH16" evidence="2">
    <location>
        <begin position="247"/>
        <end position="519"/>
    </location>
</feature>
<accession>A0ABN1JIN1</accession>
<dbReference type="Pfam" id="PF00722">
    <property type="entry name" value="Glyco_hydro_16"/>
    <property type="match status" value="1"/>
</dbReference>
<keyword evidence="4" id="KW-1185">Reference proteome</keyword>
<name>A0ABN1JIN1_9BURK</name>
<dbReference type="PANTHER" id="PTHR10963:SF55">
    <property type="entry name" value="GLYCOSIDE HYDROLASE FAMILY 16 PROTEIN"/>
    <property type="match status" value="1"/>
</dbReference>
<dbReference type="EMBL" id="BAAAEW010000003">
    <property type="protein sequence ID" value="GAA0740580.1"/>
    <property type="molecule type" value="Genomic_DNA"/>
</dbReference>
<evidence type="ECO:0000313" key="4">
    <source>
        <dbReference type="Proteomes" id="UP001500279"/>
    </source>
</evidence>
<dbReference type="SUPFAM" id="SSF49899">
    <property type="entry name" value="Concanavalin A-like lectins/glucanases"/>
    <property type="match status" value="1"/>
</dbReference>
<dbReference type="Gene3D" id="2.60.120.200">
    <property type="match status" value="1"/>
</dbReference>
<dbReference type="CDD" id="cd08023">
    <property type="entry name" value="GH16_laminarinase_like"/>
    <property type="match status" value="1"/>
</dbReference>
<evidence type="ECO:0000259" key="2">
    <source>
        <dbReference type="PROSITE" id="PS51762"/>
    </source>
</evidence>
<dbReference type="PROSITE" id="PS51762">
    <property type="entry name" value="GH16_2"/>
    <property type="match status" value="1"/>
</dbReference>
<evidence type="ECO:0000313" key="3">
    <source>
        <dbReference type="EMBL" id="GAA0740580.1"/>
    </source>
</evidence>
<dbReference type="Proteomes" id="UP001500279">
    <property type="component" value="Unassembled WGS sequence"/>
</dbReference>